<evidence type="ECO:0000256" key="4">
    <source>
        <dbReference type="ARBA" id="ARBA00023004"/>
    </source>
</evidence>
<evidence type="ECO:0000256" key="3">
    <source>
        <dbReference type="ARBA" id="ARBA00023002"/>
    </source>
</evidence>
<dbReference type="Proteomes" id="UP000033607">
    <property type="component" value="Unassembled WGS sequence"/>
</dbReference>
<dbReference type="PANTHER" id="PTHR10543">
    <property type="entry name" value="BETA-CAROTENE DIOXYGENASE"/>
    <property type="match status" value="1"/>
</dbReference>
<feature type="binding site" evidence="5">
    <location>
        <position position="241"/>
    </location>
    <ligand>
        <name>Fe cation</name>
        <dbReference type="ChEBI" id="CHEBI:24875"/>
        <note>catalytic</note>
    </ligand>
</feature>
<dbReference type="GO" id="GO:0046872">
    <property type="term" value="F:metal ion binding"/>
    <property type="evidence" value="ECO:0007669"/>
    <property type="project" value="UniProtKB-KW"/>
</dbReference>
<dbReference type="Pfam" id="PF03055">
    <property type="entry name" value="RPE65"/>
    <property type="match status" value="1"/>
</dbReference>
<dbReference type="RefSeq" id="WP_046282444.1">
    <property type="nucleotide sequence ID" value="NZ_LATL02000268.1"/>
</dbReference>
<dbReference type="GO" id="GO:0010436">
    <property type="term" value="F:carotenoid dioxygenase activity"/>
    <property type="evidence" value="ECO:0007669"/>
    <property type="project" value="TreeGrafter"/>
</dbReference>
<keyword evidence="4 5" id="KW-0408">Iron</keyword>
<dbReference type="InterPro" id="IPR006311">
    <property type="entry name" value="TAT_signal"/>
</dbReference>
<evidence type="ECO:0000256" key="5">
    <source>
        <dbReference type="PIRSR" id="PIRSR604294-1"/>
    </source>
</evidence>
<keyword evidence="3" id="KW-0560">Oxidoreductase</keyword>
<keyword evidence="2 5" id="KW-0479">Metal-binding</keyword>
<organism evidence="6 7">
    <name type="scientific">Limnoraphis robusta CS-951</name>
    <dbReference type="NCBI Taxonomy" id="1637645"/>
    <lineage>
        <taxon>Bacteria</taxon>
        <taxon>Bacillati</taxon>
        <taxon>Cyanobacteriota</taxon>
        <taxon>Cyanophyceae</taxon>
        <taxon>Oscillatoriophycideae</taxon>
        <taxon>Oscillatoriales</taxon>
        <taxon>Sirenicapillariaceae</taxon>
        <taxon>Limnoraphis</taxon>
    </lineage>
</organism>
<gene>
    <name evidence="6" type="ORF">WN50_30805</name>
</gene>
<evidence type="ECO:0000256" key="2">
    <source>
        <dbReference type="ARBA" id="ARBA00022723"/>
    </source>
</evidence>
<dbReference type="PROSITE" id="PS51318">
    <property type="entry name" value="TAT"/>
    <property type="match status" value="1"/>
</dbReference>
<feature type="binding site" evidence="5">
    <location>
        <position position="192"/>
    </location>
    <ligand>
        <name>Fe cation</name>
        <dbReference type="ChEBI" id="CHEBI:24875"/>
        <note>catalytic</note>
    </ligand>
</feature>
<feature type="binding site" evidence="5">
    <location>
        <position position="305"/>
    </location>
    <ligand>
        <name>Fe cation</name>
        <dbReference type="ChEBI" id="CHEBI:24875"/>
        <note>catalytic</note>
    </ligand>
</feature>
<evidence type="ECO:0000313" key="7">
    <source>
        <dbReference type="Proteomes" id="UP000033607"/>
    </source>
</evidence>
<proteinExistence type="inferred from homology"/>
<dbReference type="EMBL" id="LATL02000268">
    <property type="protein sequence ID" value="KKD34446.1"/>
    <property type="molecule type" value="Genomic_DNA"/>
</dbReference>
<dbReference type="PANTHER" id="PTHR10543:SF89">
    <property type="entry name" value="CAROTENOID 9,10(9',10')-CLEAVAGE DIOXYGENASE 1"/>
    <property type="match status" value="1"/>
</dbReference>
<dbReference type="InterPro" id="IPR004294">
    <property type="entry name" value="Carotenoid_Oase"/>
</dbReference>
<comment type="similarity">
    <text evidence="1">Belongs to the carotenoid oxygenase family.</text>
</comment>
<dbReference type="GO" id="GO:0016121">
    <property type="term" value="P:carotene catabolic process"/>
    <property type="evidence" value="ECO:0007669"/>
    <property type="project" value="TreeGrafter"/>
</dbReference>
<dbReference type="AlphaFoldDB" id="A0A0F5Y661"/>
<evidence type="ECO:0000256" key="1">
    <source>
        <dbReference type="ARBA" id="ARBA00006787"/>
    </source>
</evidence>
<dbReference type="OrthoDB" id="6636843at2"/>
<comment type="caution">
    <text evidence="6">The sequence shown here is derived from an EMBL/GenBank/DDBJ whole genome shotgun (WGS) entry which is preliminary data.</text>
</comment>
<feature type="binding site" evidence="5">
    <location>
        <position position="485"/>
    </location>
    <ligand>
        <name>Fe cation</name>
        <dbReference type="ChEBI" id="CHEBI:24875"/>
        <note>catalytic</note>
    </ligand>
</feature>
<sequence>MKRSNFSRRDFLKAAAYASFLSTVGGHSLFALSAPSRKLISAQDWLSDNIFLQGINAPVFQEVDIENLKITGEIPADLNGMYMRNGPNPYLKPVAYQYPLEGDGMIHAVYLKEGKASYRNRWIMTKSLQQDIEGKERQNMPLVNFANTNIVPYGDHLLALYEVGLPYKMSSDLETLGEWDFGGELEEAMTAHPKVDPKTGELHFYRYSLLAAPYLVYYVADKQGKIIRKTPIEMASPALIHDTAITENYIIFFHCPLVFNVFQALGGQFPFEWKPEYGTKIGLIHRKNVDQKPIWIETEPLWMWHFMNAYEQQGEVVVDFAYHNQIKLEPTAVTSGKEIKSHLQRLTINPQDKTAKHQPLDDRVVDFPTFDFRKTGQPYRFGYTPHIDVELMAEKQIPNYFSELIQYDLERKVTHVHRFKPGRYCGEASFIPKVGQEGEDQGYVVTFVFDETTATSSLVILDPANFAGEPLAEIHLPVRVPSGFHGNWISTAI</sequence>
<reference evidence="6 7" key="1">
    <citation type="submission" date="2015-06" db="EMBL/GenBank/DDBJ databases">
        <title>Draft genome assembly of filamentous brackish cyanobacterium Limnoraphis robusta strain CS-951.</title>
        <authorList>
            <person name="Willis A."/>
            <person name="Parks M."/>
            <person name="Burford M.A."/>
        </authorList>
    </citation>
    <scope>NUCLEOTIDE SEQUENCE [LARGE SCALE GENOMIC DNA]</scope>
    <source>
        <strain evidence="6 7">CS-951</strain>
    </source>
</reference>
<comment type="cofactor">
    <cofactor evidence="5">
        <name>Fe(2+)</name>
        <dbReference type="ChEBI" id="CHEBI:29033"/>
    </cofactor>
    <text evidence="5">Binds 1 Fe(2+) ion per subunit.</text>
</comment>
<evidence type="ECO:0000313" key="6">
    <source>
        <dbReference type="EMBL" id="KKD34446.1"/>
    </source>
</evidence>
<keyword evidence="6" id="KW-0223">Dioxygenase</keyword>
<name>A0A0F5Y661_9CYAN</name>
<accession>A0A0F5Y661</accession>
<protein>
    <submittedName>
        <fullName evidence="6">9-cis-epoxycarotenoid dioxygenase</fullName>
    </submittedName>
</protein>
<dbReference type="PATRIC" id="fig|1637645.4.peg.5335"/>